<evidence type="ECO:0000313" key="3">
    <source>
        <dbReference type="Proteomes" id="UP001215280"/>
    </source>
</evidence>
<gene>
    <name evidence="2" type="ORF">DFH07DRAFT_784910</name>
</gene>
<feature type="compositionally biased region" description="Basic and acidic residues" evidence="1">
    <location>
        <begin position="23"/>
        <end position="33"/>
    </location>
</feature>
<evidence type="ECO:0000256" key="1">
    <source>
        <dbReference type="SAM" id="MobiDB-lite"/>
    </source>
</evidence>
<feature type="region of interest" description="Disordered" evidence="1">
    <location>
        <begin position="1"/>
        <end position="33"/>
    </location>
</feature>
<sequence>MITSVPPAENAFRRTPESPAAEIHTDETKPGPRLHHVDEQNTFHGVVAVSDPQEWEVRLGFRTSPSTLMNMVDGAVDARGRDETIQELVSRDDKTSQAVVRGRGKILPLHRRGLRSRNVDSSDGEILQSRGAFENMTSRFSTEETAPLLKTTRREKLTRILLLRFPKTSKLVDRIIASRRFYKCICMRSSWEPGMESETAARAVIQEHVIIATQRVAPNTST</sequence>
<protein>
    <submittedName>
        <fullName evidence="2">Uncharacterized protein</fullName>
    </submittedName>
</protein>
<organism evidence="2 3">
    <name type="scientific">Mycena maculata</name>
    <dbReference type="NCBI Taxonomy" id="230809"/>
    <lineage>
        <taxon>Eukaryota</taxon>
        <taxon>Fungi</taxon>
        <taxon>Dikarya</taxon>
        <taxon>Basidiomycota</taxon>
        <taxon>Agaricomycotina</taxon>
        <taxon>Agaricomycetes</taxon>
        <taxon>Agaricomycetidae</taxon>
        <taxon>Agaricales</taxon>
        <taxon>Marasmiineae</taxon>
        <taxon>Mycenaceae</taxon>
        <taxon>Mycena</taxon>
    </lineage>
</organism>
<dbReference type="EMBL" id="JARJLG010000304">
    <property type="protein sequence ID" value="KAJ7718574.1"/>
    <property type="molecule type" value="Genomic_DNA"/>
</dbReference>
<evidence type="ECO:0000313" key="2">
    <source>
        <dbReference type="EMBL" id="KAJ7718574.1"/>
    </source>
</evidence>
<name>A0AAD7HFF0_9AGAR</name>
<accession>A0AAD7HFF0</accession>
<dbReference type="Proteomes" id="UP001215280">
    <property type="component" value="Unassembled WGS sequence"/>
</dbReference>
<dbReference type="AlphaFoldDB" id="A0AAD7HFF0"/>
<comment type="caution">
    <text evidence="2">The sequence shown here is derived from an EMBL/GenBank/DDBJ whole genome shotgun (WGS) entry which is preliminary data.</text>
</comment>
<keyword evidence="3" id="KW-1185">Reference proteome</keyword>
<reference evidence="2" key="1">
    <citation type="submission" date="2023-03" db="EMBL/GenBank/DDBJ databases">
        <title>Massive genome expansion in bonnet fungi (Mycena s.s.) driven by repeated elements and novel gene families across ecological guilds.</title>
        <authorList>
            <consortium name="Lawrence Berkeley National Laboratory"/>
            <person name="Harder C.B."/>
            <person name="Miyauchi S."/>
            <person name="Viragh M."/>
            <person name="Kuo A."/>
            <person name="Thoen E."/>
            <person name="Andreopoulos B."/>
            <person name="Lu D."/>
            <person name="Skrede I."/>
            <person name="Drula E."/>
            <person name="Henrissat B."/>
            <person name="Morin E."/>
            <person name="Kohler A."/>
            <person name="Barry K."/>
            <person name="LaButti K."/>
            <person name="Morin E."/>
            <person name="Salamov A."/>
            <person name="Lipzen A."/>
            <person name="Mereny Z."/>
            <person name="Hegedus B."/>
            <person name="Baldrian P."/>
            <person name="Stursova M."/>
            <person name="Weitz H."/>
            <person name="Taylor A."/>
            <person name="Grigoriev I.V."/>
            <person name="Nagy L.G."/>
            <person name="Martin F."/>
            <person name="Kauserud H."/>
        </authorList>
    </citation>
    <scope>NUCLEOTIDE SEQUENCE</scope>
    <source>
        <strain evidence="2">CBHHK188m</strain>
    </source>
</reference>
<proteinExistence type="predicted"/>